<keyword evidence="4" id="KW-1185">Reference proteome</keyword>
<dbReference type="Proteomes" id="UP001589799">
    <property type="component" value="Unassembled WGS sequence"/>
</dbReference>
<name>A0ABV6I6Z4_9RHOB</name>
<sequence>TRGGTHTGAQLAAQLTYLFRKSEAVFSHAADCELGARTLSAEQRKELVLDWQDAWKGAPKNGHTTHLLLSFPADLSPRKALRIAEAWAFEMFQSGTHVADEWAYVAALHTDRAHPHVHIVLNNRGLHGDSWFYIARDHVFCLDMMKERLVGIAADMGVELDASSRLERGILTYGPSRAEIEAAAREKRQVHERKLQGQALEDGLAVIEQSAATLRMLASIASLSRLKEVALRMERAAGILETGGILTPKALETGAMDLETAGSRQELDRVFTGWLERAERRIARLAPAEQREMRQELAEITTGILRDLGDARGAELVLRAPRSELYRTQVLDEEIRRGTVTRELTERATQEVRSAVLNAAGAIGLDRGTMAGRLEQPAANAWQEREWVRQDLQAVSQARGLDLDREAERHAAAELVDRFYATAAHVLNRALEIDHSPARDDRLTRTLASLAAVHRQHGRVAFEHEDHAERFASDLKARYGETVMAQIAAGDDRALALDVPAARQRRDIARALVAAAEAHESLGLSTRQAELAKERLHEHDEPQHEPRRKDHDLEM</sequence>
<dbReference type="EMBL" id="JBHLWE010000043">
    <property type="protein sequence ID" value="MFC0341986.1"/>
    <property type="molecule type" value="Genomic_DNA"/>
</dbReference>
<evidence type="ECO:0000313" key="3">
    <source>
        <dbReference type="EMBL" id="MFC0341986.1"/>
    </source>
</evidence>
<accession>A0ABV6I6Z4</accession>
<evidence type="ECO:0000259" key="2">
    <source>
        <dbReference type="Pfam" id="PF03432"/>
    </source>
</evidence>
<comment type="caution">
    <text evidence="3">The sequence shown here is derived from an EMBL/GenBank/DDBJ whole genome shotgun (WGS) entry which is preliminary data.</text>
</comment>
<reference evidence="3 4" key="1">
    <citation type="submission" date="2024-09" db="EMBL/GenBank/DDBJ databases">
        <authorList>
            <person name="Sun Q."/>
            <person name="Mori K."/>
        </authorList>
    </citation>
    <scope>NUCLEOTIDE SEQUENCE [LARGE SCALE GENOMIC DNA]</scope>
    <source>
        <strain evidence="3 4">KCTC 22789</strain>
    </source>
</reference>
<organism evidence="3 4">
    <name type="scientific">Paracoccus niistensis</name>
    <dbReference type="NCBI Taxonomy" id="632935"/>
    <lineage>
        <taxon>Bacteria</taxon>
        <taxon>Pseudomonadati</taxon>
        <taxon>Pseudomonadota</taxon>
        <taxon>Alphaproteobacteria</taxon>
        <taxon>Rhodobacterales</taxon>
        <taxon>Paracoccaceae</taxon>
        <taxon>Paracoccus</taxon>
    </lineage>
</organism>
<feature type="compositionally biased region" description="Basic and acidic residues" evidence="1">
    <location>
        <begin position="530"/>
        <end position="555"/>
    </location>
</feature>
<feature type="region of interest" description="Disordered" evidence="1">
    <location>
        <begin position="523"/>
        <end position="555"/>
    </location>
</feature>
<evidence type="ECO:0000313" key="4">
    <source>
        <dbReference type="Proteomes" id="UP001589799"/>
    </source>
</evidence>
<proteinExistence type="predicted"/>
<gene>
    <name evidence="3" type="ORF">ACFFII_14540</name>
</gene>
<protein>
    <submittedName>
        <fullName evidence="3">Relaxase/mobilization nuclease domain-containing protein</fullName>
    </submittedName>
</protein>
<feature type="non-terminal residue" evidence="3">
    <location>
        <position position="1"/>
    </location>
</feature>
<dbReference type="Pfam" id="PF03432">
    <property type="entry name" value="Relaxase"/>
    <property type="match status" value="1"/>
</dbReference>
<feature type="domain" description="MobA/VirD2-like nuclease" evidence="2">
    <location>
        <begin position="38"/>
        <end position="127"/>
    </location>
</feature>
<dbReference type="RefSeq" id="WP_377699594.1">
    <property type="nucleotide sequence ID" value="NZ_JBHLWE010000043.1"/>
</dbReference>
<dbReference type="InterPro" id="IPR005094">
    <property type="entry name" value="Endonuclease_MobA/VirD2"/>
</dbReference>
<evidence type="ECO:0000256" key="1">
    <source>
        <dbReference type="SAM" id="MobiDB-lite"/>
    </source>
</evidence>